<evidence type="ECO:0000259" key="8">
    <source>
        <dbReference type="Pfam" id="PF26283"/>
    </source>
</evidence>
<feature type="region of interest" description="Disordered" evidence="3">
    <location>
        <begin position="468"/>
        <end position="494"/>
    </location>
</feature>
<feature type="compositionally biased region" description="Low complexity" evidence="3">
    <location>
        <begin position="377"/>
        <end position="391"/>
    </location>
</feature>
<evidence type="ECO:0000259" key="6">
    <source>
        <dbReference type="Pfam" id="PF26254"/>
    </source>
</evidence>
<evidence type="ECO:0008006" key="11">
    <source>
        <dbReference type="Google" id="ProtNLM"/>
    </source>
</evidence>
<dbReference type="Pfam" id="PF26283">
    <property type="entry name" value="Ig_TRAPPC9-Trs120_4th"/>
    <property type="match status" value="1"/>
</dbReference>
<feature type="region of interest" description="Disordered" evidence="3">
    <location>
        <begin position="359"/>
        <end position="395"/>
    </location>
</feature>
<dbReference type="Pfam" id="PF26282">
    <property type="entry name" value="Ig_TRAPPC9-Trs120_3rd"/>
    <property type="match status" value="1"/>
</dbReference>
<dbReference type="Pfam" id="PF26251">
    <property type="entry name" value="TPR_TRAPPC9-Trs120"/>
    <property type="match status" value="1"/>
</dbReference>
<dbReference type="InterPro" id="IPR058563">
    <property type="entry name" value="Trs120_TRAPPC9_N"/>
</dbReference>
<evidence type="ECO:0000256" key="3">
    <source>
        <dbReference type="SAM" id="MobiDB-lite"/>
    </source>
</evidence>
<dbReference type="GO" id="GO:0005802">
    <property type="term" value="C:trans-Golgi network"/>
    <property type="evidence" value="ECO:0007669"/>
    <property type="project" value="TreeGrafter"/>
</dbReference>
<name>A0A433DIU6_9FUNG</name>
<dbReference type="InterPro" id="IPR058565">
    <property type="entry name" value="Ig_TRAPPC9_Trs120_1st"/>
</dbReference>
<feature type="domain" description="Trs120/TRAPPC9 first Ig-like" evidence="6">
    <location>
        <begin position="820"/>
        <end position="1029"/>
    </location>
</feature>
<dbReference type="Pfam" id="PF26280">
    <property type="entry name" value="Ig_TRAPPC9-Trs120_2nd"/>
    <property type="match status" value="1"/>
</dbReference>
<dbReference type="InterPro" id="IPR013935">
    <property type="entry name" value="Trs120_TRAPPC9"/>
</dbReference>
<keyword evidence="2" id="KW-0333">Golgi apparatus</keyword>
<gene>
    <name evidence="9" type="ORF">BC936DRAFT_137971</name>
</gene>
<dbReference type="InterPro" id="IPR058567">
    <property type="entry name" value="Ig_TRAPPC9_Trs120_3rd"/>
</dbReference>
<dbReference type="PANTHER" id="PTHR21512:SF5">
    <property type="entry name" value="TRAFFICKING PROTEIN PARTICLE COMPLEX SUBUNIT 9"/>
    <property type="match status" value="1"/>
</dbReference>
<feature type="domain" description="Trs120/TRAPPC9 N-terminal" evidence="4">
    <location>
        <begin position="7"/>
        <end position="51"/>
    </location>
</feature>
<evidence type="ECO:0000256" key="2">
    <source>
        <dbReference type="ARBA" id="ARBA00023034"/>
    </source>
</evidence>
<dbReference type="Pfam" id="PF26254">
    <property type="entry name" value="Ig_TRAPPC9-Trs120_1st"/>
    <property type="match status" value="1"/>
</dbReference>
<dbReference type="Pfam" id="PF08626">
    <property type="entry name" value="TRAPPC9-Trs120"/>
    <property type="match status" value="2"/>
</dbReference>
<dbReference type="OrthoDB" id="27962at2759"/>
<evidence type="ECO:0000313" key="10">
    <source>
        <dbReference type="Proteomes" id="UP000268093"/>
    </source>
</evidence>
<evidence type="ECO:0000313" key="9">
    <source>
        <dbReference type="EMBL" id="RUP50715.1"/>
    </source>
</evidence>
<evidence type="ECO:0000256" key="1">
    <source>
        <dbReference type="ARBA" id="ARBA00004555"/>
    </source>
</evidence>
<evidence type="ECO:0000259" key="7">
    <source>
        <dbReference type="Pfam" id="PF26282"/>
    </source>
</evidence>
<accession>A0A433DIU6</accession>
<sequence length="1547" mass="173041">MEPSINITSISYIRVLLIPVGPLKKTTFFKHVKLVKEFSELKLGDVTPDMKKGAGGRHRFLSPVRRASFESIIALLRRFSWNFDCLNAFRIHILAMFSSQVFQEGQLHFQFLTSYSRDHAFLEDFQMQRRVFGVIGIMDCQEWKDGDLSQGYTKFLGMLEKYPTAIATRCFAFDPNENQPDTTKGLIMIPNVGNMSFYMSTMICDFASELLSEFSTLVSIRINVIVMLLAYYKNSPLAHRLGTIYSHRAELMNCRSFATFHTSVVDLFFTTKASAIEQRVYIESPNPFNLAQSPSIPPQGFNSASSISIKPPTPLSINPPDISPKSPTSVGIIGPAPTASFSSTFMKRAVTAPNRGATLTVTSEGSPTPGPGAITRSFSSSNLSGPLSPLPGDARLRKRTPGRIVKLIADLYLLSGRLPDAVNSYNQAIDITRNNSDYIWLASAMEGLVCSTLLLEYLHADIGIISRRPNTPPDPPGSPIKEQAPPPNSPKPTLVDIPEKYFTILSYYAKNTSSQSTPTPPIIYIEGCLKVARFLATVYRCGGWGDKTLGMLTQGKVLESNNNDMADGINVTASKWEQSLKSKNSGVLKYDIAGWVMRAWTAQVENLSTTDQIHVTTAMASLLSVVGYRRKHAFLLRQSVLMILPLLIQTRTAMGTNPVSGHGAMGQNSVNGGTNANILKADMGVLGCLREICEVYGIRVNMVVYVVLKFPYAGQGDEEEDFKEGDDRDFKTSFPGGALHQSGWPKLQIDILRECITISEALPDYAAQLHYTTLLLKKLYRYIPKDEQFKLASSIPRIVAAGKKAGQVESDVRYWGVNVVKAIEIVKQIHRKVPYAHPLGPQDNVLSAAQDGDPFIYNPFSKKAANDDKVRCRNFTKIFRNDTYIPEGLLVTNELAEFKVSLMNPFAFDLELQSITLSTIGAPFVTTPATTVIPANGFINVRLTGTPTHPGIMTIRGCNIKISGCREEEFLLDSNKMDRLRGKKTEEFKSVSGVVKLKKSGLGAIEDPRKEARHKAQKIQFLEVEVIPEQPLLKVKSTSLLHGAIMLYDGELVHMGIRLENIGTISVDFITLSFSDSTTTTQLATNPELPPEDVYEIELFTKATHVFSWEGQHREDTQIIGKMVDLPVGGEWEVIVNVYGKRGCTGGTIQVDYGYLDRPIVNSEASPGSIVSTPKNFYTRQLFLPVLITVHQNLEPLNWDILYLRSAENQSLDLRAGDLVQQGGGIDESTTKCQHPVETLLAMTRNGEVKEKNEYCLATLDVRNVWTVSFDVEFMVDNNYPEHSKGDDTVTSVSSVTTIQPGSTKRIVLPIKRLFLSPDYTKQPIPSLQLNKQFVVAKGPRYPPDQERQRLQMFWYREELLRRVTARWRCHPTNRHGVLYLRPSLRLTSLQLNILKIDDIEFEVELSSGNATDYHIDRMGHKKFRCPVNYFVEMTVGVVNRRGEYYQKRKVTNDPCCNQSAKLCLRVQPVQSYNDGAKEYDLSGKMVWQGLLQVVLPEIPPHGGRVTHRLPLCFVSRGHFEFLYHVEDVATRQVFYDHEWAIVEAVE</sequence>
<reference evidence="9 10" key="1">
    <citation type="journal article" date="2018" name="New Phytol.">
        <title>Phylogenomics of Endogonaceae and evolution of mycorrhizas within Mucoromycota.</title>
        <authorList>
            <person name="Chang Y."/>
            <person name="Desiro A."/>
            <person name="Na H."/>
            <person name="Sandor L."/>
            <person name="Lipzen A."/>
            <person name="Clum A."/>
            <person name="Barry K."/>
            <person name="Grigoriev I.V."/>
            <person name="Martin F.M."/>
            <person name="Stajich J.E."/>
            <person name="Smith M.E."/>
            <person name="Bonito G."/>
            <person name="Spatafora J.W."/>
        </authorList>
    </citation>
    <scope>NUCLEOTIDE SEQUENCE [LARGE SCALE GENOMIC DNA]</scope>
    <source>
        <strain evidence="9 10">GMNB39</strain>
    </source>
</reference>
<feature type="domain" description="Trs120/TRAPPC9 N-terminal" evidence="4">
    <location>
        <begin position="62"/>
        <end position="465"/>
    </location>
</feature>
<evidence type="ECO:0000259" key="4">
    <source>
        <dbReference type="Pfam" id="PF08626"/>
    </source>
</evidence>
<dbReference type="InterPro" id="IPR058564">
    <property type="entry name" value="TPR_TRAPPC9_Trs120"/>
</dbReference>
<feature type="domain" description="Trs120/TRAPPC9 TPR region" evidence="5">
    <location>
        <begin position="497"/>
        <end position="805"/>
    </location>
</feature>
<dbReference type="PANTHER" id="PTHR21512">
    <property type="entry name" value="TRAFFICKING PROTEIN PARTICLE COMPLEX SUBUNIT 9"/>
    <property type="match status" value="1"/>
</dbReference>
<keyword evidence="10" id="KW-1185">Reference proteome</keyword>
<dbReference type="EMBL" id="RBNI01001225">
    <property type="protein sequence ID" value="RUP50715.1"/>
    <property type="molecule type" value="Genomic_DNA"/>
</dbReference>
<dbReference type="Proteomes" id="UP000268093">
    <property type="component" value="Unassembled WGS sequence"/>
</dbReference>
<feature type="domain" description="Trs120/TRAPPC9 third Ig-like" evidence="7">
    <location>
        <begin position="1197"/>
        <end position="1396"/>
    </location>
</feature>
<feature type="compositionally biased region" description="Pro residues" evidence="3">
    <location>
        <begin position="470"/>
        <end position="490"/>
    </location>
</feature>
<feature type="domain" description="Trs120/TRAPPC9 fourth Ig-like" evidence="8">
    <location>
        <begin position="1400"/>
        <end position="1545"/>
    </location>
</feature>
<protein>
    <recommendedName>
        <fullName evidence="11">TRAPP II complex</fullName>
    </recommendedName>
</protein>
<dbReference type="InterPro" id="IPR058568">
    <property type="entry name" value="Ig_TRAPPC9_Trs120_4th"/>
</dbReference>
<proteinExistence type="predicted"/>
<organism evidence="9 10">
    <name type="scientific">Jimgerdemannia flammicorona</name>
    <dbReference type="NCBI Taxonomy" id="994334"/>
    <lineage>
        <taxon>Eukaryota</taxon>
        <taxon>Fungi</taxon>
        <taxon>Fungi incertae sedis</taxon>
        <taxon>Mucoromycota</taxon>
        <taxon>Mucoromycotina</taxon>
        <taxon>Endogonomycetes</taxon>
        <taxon>Endogonales</taxon>
        <taxon>Endogonaceae</taxon>
        <taxon>Jimgerdemannia</taxon>
    </lineage>
</organism>
<comment type="caution">
    <text evidence="9">The sequence shown here is derived from an EMBL/GenBank/DDBJ whole genome shotgun (WGS) entry which is preliminary data.</text>
</comment>
<comment type="subcellular location">
    <subcellularLocation>
        <location evidence="1">Golgi apparatus</location>
    </subcellularLocation>
</comment>
<evidence type="ECO:0000259" key="5">
    <source>
        <dbReference type="Pfam" id="PF26251"/>
    </source>
</evidence>